<dbReference type="Gene3D" id="1.10.1200.10">
    <property type="entry name" value="ACP-like"/>
    <property type="match status" value="2"/>
</dbReference>
<dbReference type="PANTHER" id="PTHR45527:SF10">
    <property type="entry name" value="PYOCHELIN SYNTHASE PCHF"/>
    <property type="match status" value="1"/>
</dbReference>
<dbReference type="Gene3D" id="3.30.559.30">
    <property type="entry name" value="Nonribosomal peptide synthetase, condensation domain"/>
    <property type="match status" value="2"/>
</dbReference>
<dbReference type="InterPro" id="IPR020845">
    <property type="entry name" value="AMP-binding_CS"/>
</dbReference>
<dbReference type="PROSITE" id="PS50075">
    <property type="entry name" value="CARRIER"/>
    <property type="match status" value="2"/>
</dbReference>
<dbReference type="PANTHER" id="PTHR45527">
    <property type="entry name" value="NONRIBOSOMAL PEPTIDE SYNTHETASE"/>
    <property type="match status" value="1"/>
</dbReference>
<dbReference type="FunFam" id="3.30.559.10:FF:000023">
    <property type="entry name" value="Non-ribosomal peptide synthetase"/>
    <property type="match status" value="1"/>
</dbReference>
<evidence type="ECO:0000256" key="2">
    <source>
        <dbReference type="ARBA" id="ARBA00004924"/>
    </source>
</evidence>
<dbReference type="InterPro" id="IPR000873">
    <property type="entry name" value="AMP-dep_synth/lig_dom"/>
</dbReference>
<dbReference type="EC" id="6.3.2.-" evidence="5"/>
<dbReference type="Pfam" id="PF13193">
    <property type="entry name" value="AMP-binding_C"/>
    <property type="match status" value="1"/>
</dbReference>
<dbReference type="GO" id="GO:0005737">
    <property type="term" value="C:cytoplasm"/>
    <property type="evidence" value="ECO:0007669"/>
    <property type="project" value="TreeGrafter"/>
</dbReference>
<dbReference type="SUPFAM" id="SSF56801">
    <property type="entry name" value="Acetyl-CoA synthetase-like"/>
    <property type="match status" value="1"/>
</dbReference>
<dbReference type="InterPro" id="IPR042099">
    <property type="entry name" value="ANL_N_sf"/>
</dbReference>
<dbReference type="Proteomes" id="UP000409147">
    <property type="component" value="Unassembled WGS sequence"/>
</dbReference>
<dbReference type="SUPFAM" id="SSF47336">
    <property type="entry name" value="ACP-like"/>
    <property type="match status" value="2"/>
</dbReference>
<evidence type="ECO:0000313" key="6">
    <source>
        <dbReference type="Proteomes" id="UP000409147"/>
    </source>
</evidence>
<sequence>MEYSEVKEQIKQKLPVQKEFGDSENLLELGLSSIVIMRLVNQWRKQGVKVAFGTLMEHPTLKEWWKIIQKGTKKKGKKAKAEKRDIIMERDMRKPFPLTDVQYAYWVGREDNQVLGGIGCHAYLEFDGYGVVPERLQEAWSRIQYHHPMLRASFSENGMQKIESKPYSEKIKINDFSLLTETEAEQEAQAVRRRLSHRKLKIEEGEVAGLELTLLPGNKTRLHIDLDLLIADVQSLQILLRDLAMVYSGVELPEESKDWNFAAYLEQQNVEDREERKKAKEYWSARLKNLPQGPDMPLAKRPEEVKNPVFHRRVVRIGKEEWDCLQRRAKEYQTTPAMLLLTAYSAILERWSKNKSFLINIPFFNRKTEYKGLEDVIADFTTLLLLEINCEGNPTFLELLDRIQKQLHEDMKYTTYSGVQVQRDLTQMYGDISAIAPIVFACNLGTELVNSTFTENFGSFSYMISQTPQVWNDFQSYEDENGVQLTWDTIDELFPEDMIDDMLTSFEQLLHNLRKEDWNQRFDVLPERQKNFVRKECTIPAASEQKVLFQEFFENVERSPERIAIIDTGKELEISYSRLKEMAQRVAAGIIKRNIKEESIAITIPRGYEQIVAVLAVLISGNVYVPVSCEQPSERRKLIHEKTDIHYVITTAEKEKQIEWPENVEIWCVEKLLENELLENYPKIYPEDSAYIIMTSGSTGQPKGVEMSHANAWNTIEYINRKYCVDQTDAILAVSALDFDLSVYDQFGLLSAGGKIILIPESESKNPDYWLKMIFEYHITRWNSVPILGEMLFECWKAQKKEKIPFRTAFYSGDWTLLYMVDMFYEAVEDGTLIVLGGTTETGIWSNEQIVKLPLPENWKTIPYGRPLENQAYRVVDDFGRDCPFWVEGELWIGGEGVGKGYRGDEVLTKQKYIMDCFGRWYRTGDNGCFWNDGTIEYRGRRDFQVKVKGHRIELGEIEAILNKIAGVKKSIVCAVEHNNRKNMLVAVVVKESPNINEEFLMQNLKSKLPVYMLPTKIIFEDKLPVGKNAKQDRKEVVRWIKAHEDRNIENEEKLTPCETRMLKIWKRLLGNDNITKKDNYFVCGGDSLLAVRMTAEIEAEFGVKVSIGIIFENNTVESLAKRISSIKEKRKPNIEVVQHNEQERFQEFLTTEMQYAYWIGRQNVYALGNVSSYCYYEIVSKNLSIERLERAWNELIIENDALRLVFSKDGKRQKVLESVPYYNLKVYNTDLDGKETVESIRDDMSQQIMEASQWPLFDIRVSICQDKNIVHVGIDNLIMDARSVLSILYQWTQRYVGNNKSKLESVSFRDYVCAMNERNMLLKDQEYWESRISHFPAYPKIPTKKMPQEITKQVFKRYTKEMTKHKWELLKKIGEKQNITASNILLTAYALMLWEESGSNHFALNITIDKRWNLSKELRHTIGDFTGNILLEIKIDEKKTFIELAHEIQNQLMKDLEHSDFSGIKFQRELSKYDGKKFRYGIPFVYTSTLGMENENDNLFGEICYNITQTPQVWLDYQIQERQGALYLNWDYLQGLLDETQIENMIYKYSNLLDWLIENGDFLISEDNNYQEGIL</sequence>
<dbReference type="InterPro" id="IPR057737">
    <property type="entry name" value="Condensation_MtbB-like"/>
</dbReference>
<comment type="cofactor">
    <cofactor evidence="1">
        <name>pantetheine 4'-phosphate</name>
        <dbReference type="ChEBI" id="CHEBI:47942"/>
    </cofactor>
</comment>
<dbReference type="Pfam" id="PF00550">
    <property type="entry name" value="PP-binding"/>
    <property type="match status" value="2"/>
</dbReference>
<protein>
    <submittedName>
        <fullName evidence="5">Phenyloxazoline synthase MbtB</fullName>
        <ecNumber evidence="5">6.3.2.-</ecNumber>
    </submittedName>
</protein>
<dbReference type="InterPro" id="IPR010071">
    <property type="entry name" value="AA_adenyl_dom"/>
</dbReference>
<accession>A0A564SVP4</accession>
<dbReference type="Pfam" id="PF00501">
    <property type="entry name" value="AMP-binding"/>
    <property type="match status" value="1"/>
</dbReference>
<feature type="domain" description="Carrier" evidence="4">
    <location>
        <begin position="1053"/>
        <end position="1128"/>
    </location>
</feature>
<organism evidence="5 6">
    <name type="scientific">Blautia obeum</name>
    <dbReference type="NCBI Taxonomy" id="40520"/>
    <lineage>
        <taxon>Bacteria</taxon>
        <taxon>Bacillati</taxon>
        <taxon>Bacillota</taxon>
        <taxon>Clostridia</taxon>
        <taxon>Lachnospirales</taxon>
        <taxon>Lachnospiraceae</taxon>
        <taxon>Blautia</taxon>
    </lineage>
</organism>
<dbReference type="Gene3D" id="3.40.50.12780">
    <property type="entry name" value="N-terminal domain of ligase-like"/>
    <property type="match status" value="1"/>
</dbReference>
<dbReference type="GO" id="GO:0008610">
    <property type="term" value="P:lipid biosynthetic process"/>
    <property type="evidence" value="ECO:0007669"/>
    <property type="project" value="UniProtKB-ARBA"/>
</dbReference>
<dbReference type="InterPro" id="IPR045851">
    <property type="entry name" value="AMP-bd_C_sf"/>
</dbReference>
<keyword evidence="6" id="KW-1185">Reference proteome</keyword>
<evidence type="ECO:0000313" key="5">
    <source>
        <dbReference type="EMBL" id="VUW99149.1"/>
    </source>
</evidence>
<dbReference type="EMBL" id="CABHNB010000016">
    <property type="protein sequence ID" value="VUW99149.1"/>
    <property type="molecule type" value="Genomic_DNA"/>
</dbReference>
<evidence type="ECO:0000259" key="4">
    <source>
        <dbReference type="PROSITE" id="PS50075"/>
    </source>
</evidence>
<name>A0A564SVP4_9FIRM</name>
<dbReference type="InterPro" id="IPR001242">
    <property type="entry name" value="Condensation_dom"/>
</dbReference>
<dbReference type="PROSITE" id="PS00455">
    <property type="entry name" value="AMP_BINDING"/>
    <property type="match status" value="1"/>
</dbReference>
<dbReference type="Gene3D" id="3.30.559.10">
    <property type="entry name" value="Chloramphenicol acetyltransferase-like domain"/>
    <property type="match status" value="2"/>
</dbReference>
<dbReference type="InterPro" id="IPR036736">
    <property type="entry name" value="ACP-like_sf"/>
</dbReference>
<feature type="domain" description="Carrier" evidence="4">
    <location>
        <begin position="1"/>
        <end position="72"/>
    </location>
</feature>
<keyword evidence="3 5" id="KW-0436">Ligase</keyword>
<dbReference type="NCBIfam" id="TIGR01733">
    <property type="entry name" value="AA-adenyl-dom"/>
    <property type="match status" value="1"/>
</dbReference>
<dbReference type="InterPro" id="IPR023213">
    <property type="entry name" value="CAT-like_dom_sf"/>
</dbReference>
<dbReference type="GO" id="GO:0044550">
    <property type="term" value="P:secondary metabolite biosynthetic process"/>
    <property type="evidence" value="ECO:0007669"/>
    <property type="project" value="TreeGrafter"/>
</dbReference>
<dbReference type="SUPFAM" id="SSF52777">
    <property type="entry name" value="CoA-dependent acyltransferases"/>
    <property type="match status" value="4"/>
</dbReference>
<reference evidence="5 6" key="1">
    <citation type="submission" date="2019-07" db="EMBL/GenBank/DDBJ databases">
        <authorList>
            <person name="Hibberd C M."/>
            <person name="Gehrig L. J."/>
            <person name="Chang H.-W."/>
            <person name="Venkatesh S."/>
        </authorList>
    </citation>
    <scope>NUCLEOTIDE SEQUENCE [LARGE SCALE GENOMIC DNA]</scope>
    <source>
        <strain evidence="5">Ruminococcus_obeum_SSTS_Bg7063</strain>
    </source>
</reference>
<proteinExistence type="predicted"/>
<dbReference type="GO" id="GO:0031177">
    <property type="term" value="F:phosphopantetheine binding"/>
    <property type="evidence" value="ECO:0007669"/>
    <property type="project" value="TreeGrafter"/>
</dbReference>
<comment type="pathway">
    <text evidence="2">Siderophore biosynthesis.</text>
</comment>
<evidence type="ECO:0000256" key="1">
    <source>
        <dbReference type="ARBA" id="ARBA00001957"/>
    </source>
</evidence>
<dbReference type="InterPro" id="IPR025110">
    <property type="entry name" value="AMP-bd_C"/>
</dbReference>
<dbReference type="RefSeq" id="WP_144094960.1">
    <property type="nucleotide sequence ID" value="NZ_CABHNB010000016.1"/>
</dbReference>
<dbReference type="Pfam" id="PF00668">
    <property type="entry name" value="Condensation"/>
    <property type="match status" value="2"/>
</dbReference>
<dbReference type="InterPro" id="IPR009081">
    <property type="entry name" value="PP-bd_ACP"/>
</dbReference>
<evidence type="ECO:0000256" key="3">
    <source>
        <dbReference type="ARBA" id="ARBA00022598"/>
    </source>
</evidence>
<dbReference type="Gene3D" id="3.30.300.30">
    <property type="match status" value="1"/>
</dbReference>
<dbReference type="CDD" id="cd19535">
    <property type="entry name" value="Cyc_NRPS"/>
    <property type="match status" value="2"/>
</dbReference>
<dbReference type="GO" id="GO:0016874">
    <property type="term" value="F:ligase activity"/>
    <property type="evidence" value="ECO:0007669"/>
    <property type="project" value="UniProtKB-KW"/>
</dbReference>
<gene>
    <name evidence="5" type="primary">mbtB</name>
    <name evidence="5" type="ORF">ROSSTS7063_01007</name>
</gene>
<dbReference type="GO" id="GO:0043041">
    <property type="term" value="P:amino acid activation for nonribosomal peptide biosynthetic process"/>
    <property type="evidence" value="ECO:0007669"/>
    <property type="project" value="TreeGrafter"/>
</dbReference>